<keyword evidence="1" id="KW-0812">Transmembrane</keyword>
<keyword evidence="3" id="KW-1185">Reference proteome</keyword>
<organism evidence="2 3">
    <name type="scientific">Gymnodinialimonas ceratoperidinii</name>
    <dbReference type="NCBI Taxonomy" id="2856823"/>
    <lineage>
        <taxon>Bacteria</taxon>
        <taxon>Pseudomonadati</taxon>
        <taxon>Pseudomonadota</taxon>
        <taxon>Alphaproteobacteria</taxon>
        <taxon>Rhodobacterales</taxon>
        <taxon>Paracoccaceae</taxon>
        <taxon>Gymnodinialimonas</taxon>
    </lineage>
</organism>
<feature type="transmembrane region" description="Helical" evidence="1">
    <location>
        <begin position="49"/>
        <end position="70"/>
    </location>
</feature>
<evidence type="ECO:0000256" key="1">
    <source>
        <dbReference type="SAM" id="Phobius"/>
    </source>
</evidence>
<feature type="transmembrane region" description="Helical" evidence="1">
    <location>
        <begin position="77"/>
        <end position="94"/>
    </location>
</feature>
<accession>A0A8F6TU96</accession>
<feature type="transmembrane region" description="Helical" evidence="1">
    <location>
        <begin position="129"/>
        <end position="149"/>
    </location>
</feature>
<dbReference type="AlphaFoldDB" id="A0A8F6TU96"/>
<name>A0A8F6TU96_9RHOB</name>
<reference evidence="2 3" key="1">
    <citation type="submission" date="2021-07" db="EMBL/GenBank/DDBJ databases">
        <title>A novel Jannaschia species isolated from marine dinoflagellate Ceratoperidinium margalefii.</title>
        <authorList>
            <person name="Jiang Y."/>
            <person name="Li Z."/>
        </authorList>
    </citation>
    <scope>NUCLEOTIDE SEQUENCE [LARGE SCALE GENOMIC DNA]</scope>
    <source>
        <strain evidence="2 3">J12C1-MA-4</strain>
    </source>
</reference>
<dbReference type="RefSeq" id="WP_219001021.1">
    <property type="nucleotide sequence ID" value="NZ_CP079194.1"/>
</dbReference>
<keyword evidence="1" id="KW-0472">Membrane</keyword>
<dbReference type="Proteomes" id="UP000825009">
    <property type="component" value="Chromosome"/>
</dbReference>
<protein>
    <submittedName>
        <fullName evidence="2">Uncharacterized protein</fullName>
    </submittedName>
</protein>
<dbReference type="KEGG" id="gce:KYE46_12895"/>
<sequence length="151" mass="16344">MRFFIFLAGAAMAASYFVTWIEPPFAGQEISPSVLIGDRLRGMIMEGPWQAWVFLGGFALAGLAAFVALLARAAGALALLAGLSPLVLIVHYYLRAEDVRADFGLPFSVNFQDLGQVYDLMGDFIRAGFWMYTGGAAILLLAGLSLTFGRR</sequence>
<dbReference type="EMBL" id="CP079194">
    <property type="protein sequence ID" value="QXT38825.1"/>
    <property type="molecule type" value="Genomic_DNA"/>
</dbReference>
<keyword evidence="1" id="KW-1133">Transmembrane helix</keyword>
<proteinExistence type="predicted"/>
<evidence type="ECO:0000313" key="2">
    <source>
        <dbReference type="EMBL" id="QXT38825.1"/>
    </source>
</evidence>
<evidence type="ECO:0000313" key="3">
    <source>
        <dbReference type="Proteomes" id="UP000825009"/>
    </source>
</evidence>
<gene>
    <name evidence="2" type="ORF">KYE46_12895</name>
</gene>